<keyword evidence="9" id="KW-1185">Reference proteome</keyword>
<dbReference type="InterPro" id="IPR045135">
    <property type="entry name" value="Rpn7_N"/>
</dbReference>
<dbReference type="GO" id="GO:0005737">
    <property type="term" value="C:cytoplasm"/>
    <property type="evidence" value="ECO:0007669"/>
    <property type="project" value="UniProtKB-SubCell"/>
</dbReference>
<comment type="subcellular location">
    <subcellularLocation>
        <location evidence="2">Cytoplasm</location>
    </subcellularLocation>
    <subcellularLocation>
        <location evidence="1">Nucleus</location>
    </subcellularLocation>
</comment>
<dbReference type="AlphaFoldDB" id="A0AAV0SX57"/>
<accession>A0AAV0SX57</accession>
<dbReference type="PROSITE" id="PS50250">
    <property type="entry name" value="PCI"/>
    <property type="match status" value="1"/>
</dbReference>
<dbReference type="SMART" id="SM00088">
    <property type="entry name" value="PINT"/>
    <property type="match status" value="1"/>
</dbReference>
<dbReference type="EMBL" id="CANTFL010000003">
    <property type="protein sequence ID" value="CAI5708219.1"/>
    <property type="molecule type" value="Genomic_DNA"/>
</dbReference>
<reference evidence="8" key="1">
    <citation type="submission" date="2022-12" db="EMBL/GenBank/DDBJ databases">
        <authorList>
            <person name="Webb A."/>
        </authorList>
    </citation>
    <scope>NUCLEOTIDE SEQUENCE</scope>
    <source>
        <strain evidence="8">Hp1</strain>
    </source>
</reference>
<dbReference type="InterPro" id="IPR036390">
    <property type="entry name" value="WH_DNA-bd_sf"/>
</dbReference>
<evidence type="ECO:0000259" key="7">
    <source>
        <dbReference type="PROSITE" id="PS50250"/>
    </source>
</evidence>
<evidence type="ECO:0000256" key="6">
    <source>
        <dbReference type="ARBA" id="ARBA00023242"/>
    </source>
</evidence>
<keyword evidence="6" id="KW-0539">Nucleus</keyword>
<dbReference type="SUPFAM" id="SSF48452">
    <property type="entry name" value="TPR-like"/>
    <property type="match status" value="1"/>
</dbReference>
<gene>
    <name evidence="8" type="ORF">HBR001_LOCUS37</name>
</gene>
<evidence type="ECO:0000313" key="9">
    <source>
        <dbReference type="Proteomes" id="UP001162031"/>
    </source>
</evidence>
<comment type="similarity">
    <text evidence="3">Belongs to the CSN1 family.</text>
</comment>
<dbReference type="Pfam" id="PF01399">
    <property type="entry name" value="PCI"/>
    <property type="match status" value="1"/>
</dbReference>
<feature type="domain" description="PCI" evidence="7">
    <location>
        <begin position="194"/>
        <end position="364"/>
    </location>
</feature>
<dbReference type="Gene3D" id="1.25.40.570">
    <property type="match status" value="1"/>
</dbReference>
<name>A0AAV0SX57_HYABA</name>
<evidence type="ECO:0000313" key="8">
    <source>
        <dbReference type="EMBL" id="CAI5708219.1"/>
    </source>
</evidence>
<keyword evidence="5" id="KW-0736">Signalosome</keyword>
<dbReference type="InterPro" id="IPR011990">
    <property type="entry name" value="TPR-like_helical_dom_sf"/>
</dbReference>
<organism evidence="8 9">
    <name type="scientific">Hyaloperonospora brassicae</name>
    <name type="common">Brassica downy mildew</name>
    <name type="synonym">Peronospora brassicae</name>
    <dbReference type="NCBI Taxonomy" id="162125"/>
    <lineage>
        <taxon>Eukaryota</taxon>
        <taxon>Sar</taxon>
        <taxon>Stramenopiles</taxon>
        <taxon>Oomycota</taxon>
        <taxon>Peronosporomycetes</taxon>
        <taxon>Peronosporales</taxon>
        <taxon>Peronosporaceae</taxon>
        <taxon>Hyaloperonospora</taxon>
    </lineage>
</organism>
<dbReference type="Pfam" id="PF10602">
    <property type="entry name" value="RPN7"/>
    <property type="match status" value="1"/>
</dbReference>
<dbReference type="InterPro" id="IPR000717">
    <property type="entry name" value="PCI_dom"/>
</dbReference>
<dbReference type="GO" id="GO:0008180">
    <property type="term" value="C:COP9 signalosome"/>
    <property type="evidence" value="ECO:0007669"/>
    <property type="project" value="UniProtKB-KW"/>
</dbReference>
<comment type="caution">
    <text evidence="8">The sequence shown here is derived from an EMBL/GenBank/DDBJ whole genome shotgun (WGS) entry which is preliminary data.</text>
</comment>
<evidence type="ECO:0000256" key="1">
    <source>
        <dbReference type="ARBA" id="ARBA00004123"/>
    </source>
</evidence>
<dbReference type="PANTHER" id="PTHR14145">
    <property type="entry name" value="26S PROTESOME SUBUNIT 6"/>
    <property type="match status" value="1"/>
</dbReference>
<sequence>MATLEAVDVEAYAAKYSGRNRTERLLFLVQTCPALQSEAKTALLRELKGGLNMGLYADMLGDKAQDEAMFIDSVRHNAAKQHERLEQELNSYKSTMIKESIRMGHNDLGAFYFELGDLPSALKSFAQARDYCTTDKHIVEMCLNVSKVALHMRNFGHVTNYLTKLEQVSSSQSDAVLKSKVASAFGLVALHEKNYHAAASKFIECSAEIGASYNEVLHAEDIALYGGVCALASFERKELKEKVINNSSFKAFLELLPWLRELITDFNSSNYALCLQTLERRKPELKLDMYLCEHVDKLCKEIRSRGIIQYFYPYLSVDLHQMARTFNTAAADLEKELCELIAAERLHARMDSYQKVLHAYQPNHRTVTYKRAFEVGRKYAAESRNLLLRMSLLKNNVIIRDS</sequence>
<dbReference type="PANTHER" id="PTHR14145:SF2">
    <property type="entry name" value="COP9 SIGNALOSOME COMPLEX SUBUNIT 1"/>
    <property type="match status" value="1"/>
</dbReference>
<dbReference type="SUPFAM" id="SSF46785">
    <property type="entry name" value="Winged helix' DNA-binding domain"/>
    <property type="match status" value="1"/>
</dbReference>
<evidence type="ECO:0000256" key="5">
    <source>
        <dbReference type="ARBA" id="ARBA00022790"/>
    </source>
</evidence>
<evidence type="ECO:0000256" key="2">
    <source>
        <dbReference type="ARBA" id="ARBA00004496"/>
    </source>
</evidence>
<evidence type="ECO:0000256" key="4">
    <source>
        <dbReference type="ARBA" id="ARBA00022490"/>
    </source>
</evidence>
<dbReference type="InterPro" id="IPR019585">
    <property type="entry name" value="Rpn7/CSN1"/>
</dbReference>
<protein>
    <recommendedName>
        <fullName evidence="7">PCI domain-containing protein</fullName>
    </recommendedName>
</protein>
<keyword evidence="4" id="KW-0963">Cytoplasm</keyword>
<proteinExistence type="inferred from homology"/>
<evidence type="ECO:0000256" key="3">
    <source>
        <dbReference type="ARBA" id="ARBA00008793"/>
    </source>
</evidence>
<dbReference type="Proteomes" id="UP001162031">
    <property type="component" value="Unassembled WGS sequence"/>
</dbReference>